<evidence type="ECO:0008006" key="3">
    <source>
        <dbReference type="Google" id="ProtNLM"/>
    </source>
</evidence>
<protein>
    <recommendedName>
        <fullName evidence="3">Two component regulator three Y domain-containing protein</fullName>
    </recommendedName>
</protein>
<dbReference type="InterPro" id="IPR022267">
    <property type="entry name" value="Asp2"/>
</dbReference>
<dbReference type="Proteomes" id="UP000624041">
    <property type="component" value="Unassembled WGS sequence"/>
</dbReference>
<dbReference type="InterPro" id="IPR029058">
    <property type="entry name" value="AB_hydrolase_fold"/>
</dbReference>
<dbReference type="GO" id="GO:0015031">
    <property type="term" value="P:protein transport"/>
    <property type="evidence" value="ECO:0007669"/>
    <property type="project" value="InterPro"/>
</dbReference>
<dbReference type="EMBL" id="BMOS01000019">
    <property type="protein sequence ID" value="GGN61158.1"/>
    <property type="molecule type" value="Genomic_DNA"/>
</dbReference>
<gene>
    <name evidence="1" type="ORF">GCM10007971_25930</name>
</gene>
<sequence>MKFNESTYQGSTKEVTYTLEEAEYNTDYLIIVFSGFSPITAANQYRYNYVRTLRRVDAHKLFILDKDGPRGSYYLGKEMSFDFEQSVSELIHDTIDRLKVDKEKVITAGTSKGGSAAIYYALKYKLGQAIAGAPQTKIADYITRYAEETAAHVIGETSKEEKIKQLNALIVDELANNNETLLTILGSVHDKQYPDHIVPFVEEMEKRNHPYTLLLDENIKSHGDIAKHYPDFIVNKLLDQINGFTVEPVSYQFSDDAFMITTDTVPPPGYSAKIRFYDGDNVLREMDYDNGWHTFPLNLSKPTIITVSYCLVKNCSAAFRDDVGEHFISDTNVICNPTIEQKDAAIHFALNLDTEQNVKFAFYTYYNRKIIDKIMYQEKQTMTYTPQEPGRYFIKYFIMLPSGEKVTGKSDEIHIGEIGVLAHEEKYGSSK</sequence>
<dbReference type="SUPFAM" id="SSF53474">
    <property type="entry name" value="alpha/beta-Hydrolases"/>
    <property type="match status" value="1"/>
</dbReference>
<name>A0A917XZJ9_9BACI</name>
<dbReference type="Gene3D" id="3.40.50.1820">
    <property type="entry name" value="alpha/beta hydrolase"/>
    <property type="match status" value="1"/>
</dbReference>
<dbReference type="AlphaFoldDB" id="A0A917XZJ9"/>
<proteinExistence type="predicted"/>
<organism evidence="1 2">
    <name type="scientific">Oceanobacillus indicireducens</name>
    <dbReference type="NCBI Taxonomy" id="1004261"/>
    <lineage>
        <taxon>Bacteria</taxon>
        <taxon>Bacillati</taxon>
        <taxon>Bacillota</taxon>
        <taxon>Bacilli</taxon>
        <taxon>Bacillales</taxon>
        <taxon>Bacillaceae</taxon>
        <taxon>Oceanobacillus</taxon>
    </lineage>
</organism>
<evidence type="ECO:0000313" key="2">
    <source>
        <dbReference type="Proteomes" id="UP000624041"/>
    </source>
</evidence>
<dbReference type="RefSeq" id="WP_188857988.1">
    <property type="nucleotide sequence ID" value="NZ_BMOS01000019.1"/>
</dbReference>
<accession>A0A917XZJ9</accession>
<comment type="caution">
    <text evidence="1">The sequence shown here is derived from an EMBL/GenBank/DDBJ whole genome shotgun (WGS) entry which is preliminary data.</text>
</comment>
<dbReference type="Pfam" id="PF16929">
    <property type="entry name" value="Asp2"/>
    <property type="match status" value="1"/>
</dbReference>
<reference evidence="1" key="2">
    <citation type="submission" date="2020-09" db="EMBL/GenBank/DDBJ databases">
        <authorList>
            <person name="Sun Q."/>
            <person name="Ohkuma M."/>
        </authorList>
    </citation>
    <scope>NUCLEOTIDE SEQUENCE</scope>
    <source>
        <strain evidence="1">JCM 17251</strain>
    </source>
</reference>
<evidence type="ECO:0000313" key="1">
    <source>
        <dbReference type="EMBL" id="GGN61158.1"/>
    </source>
</evidence>
<keyword evidence="2" id="KW-1185">Reference proteome</keyword>
<reference evidence="1" key="1">
    <citation type="journal article" date="2014" name="Int. J. Syst. Evol. Microbiol.">
        <title>Complete genome sequence of Corynebacterium casei LMG S-19264T (=DSM 44701T), isolated from a smear-ripened cheese.</title>
        <authorList>
            <consortium name="US DOE Joint Genome Institute (JGI-PGF)"/>
            <person name="Walter F."/>
            <person name="Albersmeier A."/>
            <person name="Kalinowski J."/>
            <person name="Ruckert C."/>
        </authorList>
    </citation>
    <scope>NUCLEOTIDE SEQUENCE</scope>
    <source>
        <strain evidence="1">JCM 17251</strain>
    </source>
</reference>